<gene>
    <name evidence="4" type="ORF">M6B38_293450</name>
</gene>
<dbReference type="Proteomes" id="UP001140949">
    <property type="component" value="Unassembled WGS sequence"/>
</dbReference>
<evidence type="ECO:0000256" key="1">
    <source>
        <dbReference type="SAM" id="MobiDB-lite"/>
    </source>
</evidence>
<evidence type="ECO:0000256" key="2">
    <source>
        <dbReference type="SAM" id="Phobius"/>
    </source>
</evidence>
<reference evidence="4" key="1">
    <citation type="journal article" date="2023" name="GigaByte">
        <title>Genome assembly of the bearded iris, Iris pallida Lam.</title>
        <authorList>
            <person name="Bruccoleri R.E."/>
            <person name="Oakeley E.J."/>
            <person name="Faust A.M.E."/>
            <person name="Altorfer M."/>
            <person name="Dessus-Babus S."/>
            <person name="Burckhardt D."/>
            <person name="Oertli M."/>
            <person name="Naumann U."/>
            <person name="Petersen F."/>
            <person name="Wong J."/>
        </authorList>
    </citation>
    <scope>NUCLEOTIDE SEQUENCE</scope>
    <source>
        <strain evidence="4">GSM-AAB239-AS_SAM_17_03QT</strain>
    </source>
</reference>
<feature type="transmembrane region" description="Helical" evidence="2">
    <location>
        <begin position="172"/>
        <end position="191"/>
    </location>
</feature>
<name>A0AAX6HU74_IRIPA</name>
<keyword evidence="5" id="KW-1185">Reference proteome</keyword>
<feature type="chain" id="PRO_5043836697" evidence="3">
    <location>
        <begin position="21"/>
        <end position="192"/>
    </location>
</feature>
<dbReference type="AlphaFoldDB" id="A0AAX6HU74"/>
<protein>
    <submittedName>
        <fullName evidence="4">Uncharacterized protein</fullName>
    </submittedName>
</protein>
<keyword evidence="3" id="KW-0732">Signal</keyword>
<feature type="signal peptide" evidence="3">
    <location>
        <begin position="1"/>
        <end position="20"/>
    </location>
</feature>
<evidence type="ECO:0000313" key="4">
    <source>
        <dbReference type="EMBL" id="KAJ6844610.1"/>
    </source>
</evidence>
<proteinExistence type="predicted"/>
<comment type="caution">
    <text evidence="4">The sequence shown here is derived from an EMBL/GenBank/DDBJ whole genome shotgun (WGS) entry which is preliminary data.</text>
</comment>
<evidence type="ECO:0000256" key="3">
    <source>
        <dbReference type="SAM" id="SignalP"/>
    </source>
</evidence>
<feature type="region of interest" description="Disordered" evidence="1">
    <location>
        <begin position="43"/>
        <end position="64"/>
    </location>
</feature>
<sequence>MKRWCRRVGCWYRLMRVKSALMTWLHVSTQPLRAGFDWTTRLNAPRRRRPRKREKAATDRSQTRRAAFRGCSSHSLEMRRVEDQSIFLVNWTWKKRRPVAGEGVDREISSLRFSVRRKTAKGEESRAFKKSRSRGGVGLPWQLVSLVLIDGTRSLNCLNLERLGAAASGSSSSIWISSETIVVVVVVVILVL</sequence>
<evidence type="ECO:0000313" key="5">
    <source>
        <dbReference type="Proteomes" id="UP001140949"/>
    </source>
</evidence>
<reference evidence="4" key="2">
    <citation type="submission" date="2023-04" db="EMBL/GenBank/DDBJ databases">
        <authorList>
            <person name="Bruccoleri R.E."/>
            <person name="Oakeley E.J."/>
            <person name="Faust A.-M."/>
            <person name="Dessus-Babus S."/>
            <person name="Altorfer M."/>
            <person name="Burckhardt D."/>
            <person name="Oertli M."/>
            <person name="Naumann U."/>
            <person name="Petersen F."/>
            <person name="Wong J."/>
        </authorList>
    </citation>
    <scope>NUCLEOTIDE SEQUENCE</scope>
    <source>
        <strain evidence="4">GSM-AAB239-AS_SAM_17_03QT</strain>
        <tissue evidence="4">Leaf</tissue>
    </source>
</reference>
<organism evidence="4 5">
    <name type="scientific">Iris pallida</name>
    <name type="common">Sweet iris</name>
    <dbReference type="NCBI Taxonomy" id="29817"/>
    <lineage>
        <taxon>Eukaryota</taxon>
        <taxon>Viridiplantae</taxon>
        <taxon>Streptophyta</taxon>
        <taxon>Embryophyta</taxon>
        <taxon>Tracheophyta</taxon>
        <taxon>Spermatophyta</taxon>
        <taxon>Magnoliopsida</taxon>
        <taxon>Liliopsida</taxon>
        <taxon>Asparagales</taxon>
        <taxon>Iridaceae</taxon>
        <taxon>Iridoideae</taxon>
        <taxon>Irideae</taxon>
        <taxon>Iris</taxon>
    </lineage>
</organism>
<keyword evidence="2" id="KW-0472">Membrane</keyword>
<keyword evidence="2" id="KW-1133">Transmembrane helix</keyword>
<keyword evidence="2" id="KW-0812">Transmembrane</keyword>
<feature type="compositionally biased region" description="Basic residues" evidence="1">
    <location>
        <begin position="44"/>
        <end position="54"/>
    </location>
</feature>
<accession>A0AAX6HU74</accession>
<dbReference type="EMBL" id="JANAVB010006599">
    <property type="protein sequence ID" value="KAJ6844610.1"/>
    <property type="molecule type" value="Genomic_DNA"/>
</dbReference>